<dbReference type="PROSITE" id="PS50089">
    <property type="entry name" value="ZF_RING_2"/>
    <property type="match status" value="1"/>
</dbReference>
<dbReference type="OMA" id="CVIAEYK"/>
<feature type="transmembrane region" description="Helical" evidence="13">
    <location>
        <begin position="231"/>
        <end position="250"/>
    </location>
</feature>
<dbReference type="PANTHER" id="PTHR45977:SF42">
    <property type="entry name" value="RING_U-BOX SUPERFAMILY PROTEIN"/>
    <property type="match status" value="1"/>
</dbReference>
<comment type="catalytic activity">
    <reaction evidence="1">
        <text>S-ubiquitinyl-[E2 ubiquitin-conjugating enzyme]-L-cysteine + [acceptor protein]-L-lysine = [E2 ubiquitin-conjugating enzyme]-L-cysteine + N(6)-ubiquitinyl-[acceptor protein]-L-lysine.</text>
        <dbReference type="EC" id="2.3.2.27"/>
    </reaction>
</comment>
<dbReference type="OrthoDB" id="8062037at2759"/>
<dbReference type="AlphaFoldDB" id="A0A7J6HU02"/>
<keyword evidence="16" id="KW-1185">Reference proteome</keyword>
<dbReference type="GO" id="GO:0006511">
    <property type="term" value="P:ubiquitin-dependent protein catabolic process"/>
    <property type="evidence" value="ECO:0007669"/>
    <property type="project" value="TreeGrafter"/>
</dbReference>
<evidence type="ECO:0000256" key="2">
    <source>
        <dbReference type="ARBA" id="ARBA00004141"/>
    </source>
</evidence>
<dbReference type="Gene3D" id="3.30.40.10">
    <property type="entry name" value="Zinc/RING finger domain, C3HC4 (zinc finger)"/>
    <property type="match status" value="1"/>
</dbReference>
<reference evidence="15 16" key="1">
    <citation type="journal article" date="2020" name="bioRxiv">
        <title>Sequence and annotation of 42 cannabis genomes reveals extensive copy number variation in cannabinoid synthesis and pathogen resistance genes.</title>
        <authorList>
            <person name="Mckernan K.J."/>
            <person name="Helbert Y."/>
            <person name="Kane L.T."/>
            <person name="Ebling H."/>
            <person name="Zhang L."/>
            <person name="Liu B."/>
            <person name="Eaton Z."/>
            <person name="Mclaughlin S."/>
            <person name="Kingan S."/>
            <person name="Baybayan P."/>
            <person name="Concepcion G."/>
            <person name="Jordan M."/>
            <person name="Riva A."/>
            <person name="Barbazuk W."/>
            <person name="Harkins T."/>
        </authorList>
    </citation>
    <scope>NUCLEOTIDE SEQUENCE [LARGE SCALE GENOMIC DNA]</scope>
    <source>
        <strain evidence="16">cv. Jamaican Lion 4</strain>
        <tissue evidence="15">Leaf</tissue>
    </source>
</reference>
<feature type="domain" description="RING-type" evidence="14">
    <location>
        <begin position="310"/>
        <end position="351"/>
    </location>
</feature>
<keyword evidence="11 13" id="KW-0472">Membrane</keyword>
<dbReference type="InterPro" id="IPR001841">
    <property type="entry name" value="Znf_RING"/>
</dbReference>
<evidence type="ECO:0000313" key="16">
    <source>
        <dbReference type="Proteomes" id="UP000583929"/>
    </source>
</evidence>
<feature type="transmembrane region" description="Helical" evidence="13">
    <location>
        <begin position="177"/>
        <end position="195"/>
    </location>
</feature>
<keyword evidence="6" id="KW-0479">Metal-binding</keyword>
<dbReference type="EMBL" id="JAATIQ010000029">
    <property type="protein sequence ID" value="KAF4397840.1"/>
    <property type="molecule type" value="Genomic_DNA"/>
</dbReference>
<feature type="transmembrane region" description="Helical" evidence="13">
    <location>
        <begin position="74"/>
        <end position="96"/>
    </location>
</feature>
<comment type="caution">
    <text evidence="15">The sequence shown here is derived from an EMBL/GenBank/DDBJ whole genome shotgun (WGS) entry which is preliminary data.</text>
</comment>
<gene>
    <name evidence="15" type="ORF">G4B88_019561</name>
</gene>
<dbReference type="GO" id="GO:0016020">
    <property type="term" value="C:membrane"/>
    <property type="evidence" value="ECO:0007669"/>
    <property type="project" value="UniProtKB-SubCell"/>
</dbReference>
<accession>A0A803NXM1</accession>
<keyword evidence="9" id="KW-0862">Zinc</keyword>
<name>A0A7J6HU02_CANSA</name>
<dbReference type="Proteomes" id="UP000583929">
    <property type="component" value="Unassembled WGS sequence"/>
</dbReference>
<sequence length="370" mass="41826">MDSAPLLGSSIGHNNLIRSRRVVRRTPFSLRRAARILRRASGSRMMLRESSVQVRENAAEELEQRQSGWARSKAIILLDVLWNLVFVVSGIAVLWLSMNEKPSVPLRLWVVGYMIQCLFHMGCVFAEHVPETEAFRSSRDWESSGNWSSSSGSDVEYSIEQSEADDNSSILKHLESANTMFSFVWWAVGFYWVTAGGGCLTRDSPQLYWLCITFLAFDMVFVILCVAIACLVGIAICCFLPCIIAILYVVSDQEGATEEEIDNLPKFTFRIMSDSEMVNGENKESIQGVMIECNTDSPTERQLSQEDAECCICLSAYDNEAEVRELPCRHHFHCSCIDKWLHINATCPLCKFNILNINSNNESDRSHFNV</sequence>
<keyword evidence="5 13" id="KW-0812">Transmembrane</keyword>
<evidence type="ECO:0000259" key="14">
    <source>
        <dbReference type="PROSITE" id="PS50089"/>
    </source>
</evidence>
<dbReference type="GO" id="GO:0000325">
    <property type="term" value="C:plant-type vacuole"/>
    <property type="evidence" value="ECO:0007669"/>
    <property type="project" value="TreeGrafter"/>
</dbReference>
<dbReference type="CDD" id="cd16454">
    <property type="entry name" value="RING-H2_PA-TM-RING"/>
    <property type="match status" value="1"/>
</dbReference>
<dbReference type="PANTHER" id="PTHR45977">
    <property type="entry name" value="TARGET OF ERK KINASE MPK-1"/>
    <property type="match status" value="1"/>
</dbReference>
<evidence type="ECO:0000256" key="12">
    <source>
        <dbReference type="PROSITE-ProRule" id="PRU00175"/>
    </source>
</evidence>
<dbReference type="InterPro" id="IPR013083">
    <property type="entry name" value="Znf_RING/FYVE/PHD"/>
</dbReference>
<evidence type="ECO:0000256" key="11">
    <source>
        <dbReference type="ARBA" id="ARBA00023136"/>
    </source>
</evidence>
<organism evidence="15 16">
    <name type="scientific">Cannabis sativa</name>
    <name type="common">Hemp</name>
    <name type="synonym">Marijuana</name>
    <dbReference type="NCBI Taxonomy" id="3483"/>
    <lineage>
        <taxon>Eukaryota</taxon>
        <taxon>Viridiplantae</taxon>
        <taxon>Streptophyta</taxon>
        <taxon>Embryophyta</taxon>
        <taxon>Tracheophyta</taxon>
        <taxon>Spermatophyta</taxon>
        <taxon>Magnoliopsida</taxon>
        <taxon>eudicotyledons</taxon>
        <taxon>Gunneridae</taxon>
        <taxon>Pentapetalae</taxon>
        <taxon>rosids</taxon>
        <taxon>fabids</taxon>
        <taxon>Rosales</taxon>
        <taxon>Cannabaceae</taxon>
        <taxon>Cannabis</taxon>
    </lineage>
</organism>
<dbReference type="GO" id="GO:0061630">
    <property type="term" value="F:ubiquitin protein ligase activity"/>
    <property type="evidence" value="ECO:0007669"/>
    <property type="project" value="UniProtKB-EC"/>
</dbReference>
<comment type="subcellular location">
    <subcellularLocation>
        <location evidence="2">Membrane</location>
        <topology evidence="2">Multi-pass membrane protein</topology>
    </subcellularLocation>
</comment>
<proteinExistence type="predicted"/>
<evidence type="ECO:0000256" key="8">
    <source>
        <dbReference type="ARBA" id="ARBA00022786"/>
    </source>
</evidence>
<dbReference type="Pfam" id="PF13639">
    <property type="entry name" value="zf-RING_2"/>
    <property type="match status" value="1"/>
</dbReference>
<evidence type="ECO:0000256" key="1">
    <source>
        <dbReference type="ARBA" id="ARBA00000900"/>
    </source>
</evidence>
<evidence type="ECO:0000256" key="13">
    <source>
        <dbReference type="SAM" id="Phobius"/>
    </source>
</evidence>
<keyword evidence="7 12" id="KW-0863">Zinc-finger</keyword>
<evidence type="ECO:0000256" key="10">
    <source>
        <dbReference type="ARBA" id="ARBA00022989"/>
    </source>
</evidence>
<feature type="transmembrane region" description="Helical" evidence="13">
    <location>
        <begin position="108"/>
        <end position="129"/>
    </location>
</feature>
<dbReference type="EC" id="2.3.2.27" evidence="3"/>
<evidence type="ECO:0000256" key="5">
    <source>
        <dbReference type="ARBA" id="ARBA00022692"/>
    </source>
</evidence>
<dbReference type="GO" id="GO:0016567">
    <property type="term" value="P:protein ubiquitination"/>
    <property type="evidence" value="ECO:0007669"/>
    <property type="project" value="TreeGrafter"/>
</dbReference>
<keyword evidence="4" id="KW-0808">Transferase</keyword>
<evidence type="ECO:0000256" key="7">
    <source>
        <dbReference type="ARBA" id="ARBA00022771"/>
    </source>
</evidence>
<dbReference type="SMART" id="SM00184">
    <property type="entry name" value="RING"/>
    <property type="match status" value="1"/>
</dbReference>
<keyword evidence="8" id="KW-0833">Ubl conjugation pathway</keyword>
<evidence type="ECO:0000256" key="4">
    <source>
        <dbReference type="ARBA" id="ARBA00022679"/>
    </source>
</evidence>
<dbReference type="GO" id="GO:0008270">
    <property type="term" value="F:zinc ion binding"/>
    <property type="evidence" value="ECO:0007669"/>
    <property type="project" value="UniProtKB-KW"/>
</dbReference>
<evidence type="ECO:0000256" key="3">
    <source>
        <dbReference type="ARBA" id="ARBA00012483"/>
    </source>
</evidence>
<evidence type="ECO:0000256" key="6">
    <source>
        <dbReference type="ARBA" id="ARBA00022723"/>
    </source>
</evidence>
<evidence type="ECO:0000313" key="15">
    <source>
        <dbReference type="EMBL" id="KAF4397840.1"/>
    </source>
</evidence>
<keyword evidence="10 13" id="KW-1133">Transmembrane helix</keyword>
<protein>
    <recommendedName>
        <fullName evidence="3">RING-type E3 ubiquitin transferase</fullName>
        <ecNumber evidence="3">2.3.2.27</ecNumber>
    </recommendedName>
</protein>
<accession>A0A7J6HU02</accession>
<dbReference type="SUPFAM" id="SSF57850">
    <property type="entry name" value="RING/U-box"/>
    <property type="match status" value="1"/>
</dbReference>
<feature type="transmembrane region" description="Helical" evidence="13">
    <location>
        <begin position="207"/>
        <end position="226"/>
    </location>
</feature>
<evidence type="ECO:0000256" key="9">
    <source>
        <dbReference type="ARBA" id="ARBA00022833"/>
    </source>
</evidence>